<evidence type="ECO:0008006" key="4">
    <source>
        <dbReference type="Google" id="ProtNLM"/>
    </source>
</evidence>
<gene>
    <name evidence="2" type="ORF">C8D91_1072</name>
</gene>
<evidence type="ECO:0000256" key="1">
    <source>
        <dbReference type="SAM" id="SignalP"/>
    </source>
</evidence>
<proteinExistence type="predicted"/>
<dbReference type="Proteomes" id="UP000295724">
    <property type="component" value="Unassembled WGS sequence"/>
</dbReference>
<keyword evidence="3" id="KW-1185">Reference proteome</keyword>
<feature type="signal peptide" evidence="1">
    <location>
        <begin position="1"/>
        <end position="20"/>
    </location>
</feature>
<reference evidence="2 3" key="1">
    <citation type="submission" date="2019-03" db="EMBL/GenBank/DDBJ databases">
        <title>Genomic Encyclopedia of Type Strains, Phase IV (KMG-IV): sequencing the most valuable type-strain genomes for metagenomic binning, comparative biology and taxonomic classification.</title>
        <authorList>
            <person name="Goeker M."/>
        </authorList>
    </citation>
    <scope>NUCLEOTIDE SEQUENCE [LARGE SCALE GENOMIC DNA]</scope>
    <source>
        <strain evidence="2 3">DSM 25488</strain>
    </source>
</reference>
<evidence type="ECO:0000313" key="2">
    <source>
        <dbReference type="EMBL" id="TDR22580.1"/>
    </source>
</evidence>
<dbReference type="OrthoDB" id="5946001at2"/>
<dbReference type="RefSeq" id="WP_133566461.1">
    <property type="nucleotide sequence ID" value="NZ_NIHB01000002.1"/>
</dbReference>
<name>A0A4R6XVX8_9GAMM</name>
<accession>A0A4R6XVX8</accession>
<protein>
    <recommendedName>
        <fullName evidence="4">C-type lectin domain-containing protein</fullName>
    </recommendedName>
</protein>
<dbReference type="AlphaFoldDB" id="A0A4R6XVX8"/>
<organism evidence="2 3">
    <name type="scientific">Marinicella litoralis</name>
    <dbReference type="NCBI Taxonomy" id="644220"/>
    <lineage>
        <taxon>Bacteria</taxon>
        <taxon>Pseudomonadati</taxon>
        <taxon>Pseudomonadota</taxon>
        <taxon>Gammaproteobacteria</taxon>
        <taxon>Lysobacterales</taxon>
        <taxon>Marinicellaceae</taxon>
        <taxon>Marinicella</taxon>
    </lineage>
</organism>
<comment type="caution">
    <text evidence="2">The sequence shown here is derived from an EMBL/GenBank/DDBJ whole genome shotgun (WGS) entry which is preliminary data.</text>
</comment>
<dbReference type="EMBL" id="SNZB01000002">
    <property type="protein sequence ID" value="TDR22580.1"/>
    <property type="molecule type" value="Genomic_DNA"/>
</dbReference>
<evidence type="ECO:0000313" key="3">
    <source>
        <dbReference type="Proteomes" id="UP000295724"/>
    </source>
</evidence>
<keyword evidence="1" id="KW-0732">Signal</keyword>
<sequence>MRFTKIYVLLLCFASSLTHAFTYQGELSQTGIPYNGTVDLNFMLFDASSNGNMVGVIDTHTGVVVTEGRFMVELNAWTFDGNDYWLEIATAIPAGNPTFTTLTPRQKISPTPYSEFAYDLDVTGLQLQITGSCAADAAISLINQDGSVVCNEFAAAGHVHPFSELTSVPADLADGDDDTTYSGVDFALSNQSCTVGQTVTGVAADGSIQCASMPNNATPPDCNQVNQALQYDSQAGWNCVDINTIGPSAGAAQGYELADSWGLVWDGEERNAQNWTAANQICESMGGRLPTVSELYRVSAAFKGEVGNGYTDQFLWSRTWWDKTNKGQVRLNDGAVFRAAADTYVGPYRCVWDTENLTVFTGKACMGEPEDGCWEHAGFQGGTMVMDKVERPAVSYLAASEECAFVHAHLAQQIDYAENIINGLPNGSNNWQWTSDHSRYDLAALVRWQGVDLNYSDTTGTYVASGNRNMGAYRFRCAGVNYAAGPYPQVVPNEFIASSTLIKASDAITSEAIYSESIDGCFNQGGHMAHSRDYMELVRSGMGNGPGTDYLWTADRSRYDITQITRWIGTDTSYTGYYSEYTSWALIDNTNTHQHRCVFYPVDNSYTHPSSAQCAAGIPCDTFDNGASKMAMDRFDRAAATYVEAIQDCLADGGRLPTQLQLTEAIRGGLGNGVLQYLWTTDTNSETSGNNTVLRWNGTELDFSPEYSGSATALSKGSTANYRCVWSNQLW</sequence>
<feature type="chain" id="PRO_5020447643" description="C-type lectin domain-containing protein" evidence="1">
    <location>
        <begin position="21"/>
        <end position="731"/>
    </location>
</feature>